<dbReference type="AlphaFoldDB" id="V8CFT7"/>
<comment type="caution">
    <text evidence="1">The sequence shown here is derived from an EMBL/GenBank/DDBJ whole genome shotgun (WGS) entry which is preliminary data.</text>
</comment>
<sequence>AKFRVELDLRSAVALNFAKSSLWIPETESTFEKVDSGLESRA</sequence>
<protein>
    <submittedName>
        <fullName evidence="1">Uncharacterized protein</fullName>
    </submittedName>
</protein>
<evidence type="ECO:0000313" key="1">
    <source>
        <dbReference type="EMBL" id="ETD26278.1"/>
    </source>
</evidence>
<dbReference type="EMBL" id="AZJJ01000005">
    <property type="protein sequence ID" value="ETD26278.1"/>
    <property type="molecule type" value="Genomic_DNA"/>
</dbReference>
<organism evidence="1 2">
    <name type="scientific">Helicobacter canis NCTC 12740</name>
    <dbReference type="NCBI Taxonomy" id="1357399"/>
    <lineage>
        <taxon>Bacteria</taxon>
        <taxon>Pseudomonadati</taxon>
        <taxon>Campylobacterota</taxon>
        <taxon>Epsilonproteobacteria</taxon>
        <taxon>Campylobacterales</taxon>
        <taxon>Helicobacteraceae</taxon>
        <taxon>Helicobacter</taxon>
    </lineage>
</organism>
<gene>
    <name evidence="1" type="ORF">HMPREF2087_01371</name>
</gene>
<accession>V8CFT7</accession>
<feature type="non-terminal residue" evidence="1">
    <location>
        <position position="1"/>
    </location>
</feature>
<proteinExistence type="predicted"/>
<evidence type="ECO:0000313" key="2">
    <source>
        <dbReference type="Proteomes" id="UP000018688"/>
    </source>
</evidence>
<reference evidence="1 2" key="1">
    <citation type="submission" date="2013-10" db="EMBL/GenBank/DDBJ databases">
        <title>The Genome Sequence of Helicobacter canis NCTC 12740.</title>
        <authorList>
            <consortium name="The Broad Institute Genomics Platform"/>
            <person name="Earl A."/>
            <person name="Fox J.G."/>
            <person name="Shen Z."/>
            <person name="Young S.K."/>
            <person name="Zeng Q."/>
            <person name="Gargeya S."/>
            <person name="Fitzgerald M."/>
            <person name="Abouelleil A."/>
            <person name="Alvarado L."/>
            <person name="Chapman S.B."/>
            <person name="Gainer-Dewar J."/>
            <person name="Goldberg J."/>
            <person name="Griggs A."/>
            <person name="Gujja S."/>
            <person name="Hansen M."/>
            <person name="Howarth C."/>
            <person name="Imamovic A."/>
            <person name="Ireland A."/>
            <person name="Larimer J."/>
            <person name="McCowan C."/>
            <person name="Murphy C."/>
            <person name="Pearson M."/>
            <person name="Poon T.W."/>
            <person name="Priest M."/>
            <person name="Roberts A."/>
            <person name="Saif S."/>
            <person name="Shea T."/>
            <person name="Sykes S."/>
            <person name="Wortman J."/>
            <person name="Nusbaum C."/>
            <person name="Birren B."/>
        </authorList>
    </citation>
    <scope>NUCLEOTIDE SEQUENCE [LARGE SCALE GENOMIC DNA]</scope>
    <source>
        <strain evidence="1 2">NCTC 12740</strain>
    </source>
</reference>
<keyword evidence="2" id="KW-1185">Reference proteome</keyword>
<dbReference type="Proteomes" id="UP000018688">
    <property type="component" value="Unassembled WGS sequence"/>
</dbReference>
<name>V8CFT7_9HELI</name>
<dbReference type="HOGENOM" id="CLU_3243858_0_0_7"/>